<proteinExistence type="predicted"/>
<dbReference type="CDD" id="cd14503">
    <property type="entry name" value="PTP-bact"/>
    <property type="match status" value="1"/>
</dbReference>
<evidence type="ECO:0000313" key="2">
    <source>
        <dbReference type="EMBL" id="CCU73582.1"/>
    </source>
</evidence>
<organism evidence="2 3">
    <name type="scientific">Thalassolituus oleivorans MIL-1</name>
    <dbReference type="NCBI Taxonomy" id="1298593"/>
    <lineage>
        <taxon>Bacteria</taxon>
        <taxon>Pseudomonadati</taxon>
        <taxon>Pseudomonadota</taxon>
        <taxon>Gammaproteobacteria</taxon>
        <taxon>Oceanospirillales</taxon>
        <taxon>Oceanospirillaceae</taxon>
        <taxon>Thalassolituus</taxon>
    </lineage>
</organism>
<dbReference type="AlphaFoldDB" id="M5DW00"/>
<accession>M5DW00</accession>
<dbReference type="Proteomes" id="UP000011866">
    <property type="component" value="Chromosome"/>
</dbReference>
<name>M5DW00_9GAMM</name>
<dbReference type="eggNOG" id="COG3453">
    <property type="taxonomic scope" value="Bacteria"/>
</dbReference>
<protein>
    <recommendedName>
        <fullName evidence="1">DSP-PTPase phosphatase fused to NAD+ Kinase domain-containing protein</fullName>
    </recommendedName>
</protein>
<dbReference type="GeneID" id="79177909"/>
<dbReference type="Gene3D" id="3.90.190.10">
    <property type="entry name" value="Protein tyrosine phosphatase superfamily"/>
    <property type="match status" value="1"/>
</dbReference>
<feature type="domain" description="DSP-PTPase phosphatase fused to NAD+ Kinase" evidence="1">
    <location>
        <begin position="15"/>
        <end position="116"/>
    </location>
</feature>
<dbReference type="Pfam" id="PF22741">
    <property type="entry name" value="PTP-NADK"/>
    <property type="match status" value="1"/>
</dbReference>
<dbReference type="InterPro" id="IPR029021">
    <property type="entry name" value="Prot-tyrosine_phosphatase-like"/>
</dbReference>
<keyword evidence="3" id="KW-1185">Reference proteome</keyword>
<evidence type="ECO:0000313" key="3">
    <source>
        <dbReference type="Proteomes" id="UP000011866"/>
    </source>
</evidence>
<dbReference type="KEGG" id="tol:TOL_3186"/>
<dbReference type="RefSeq" id="WP_015488290.1">
    <property type="nucleotide sequence ID" value="NC_020888.1"/>
</dbReference>
<sequence>MNTMKSSEVFNYKKINDLISTSGQPSKEDFRKIKEDGFELVIDLAPVDYDRYSIQDQPALLRNLNLPYIHIPVDFKSPSTEDYEHFSTALKNNYGKKIWIHCAANYRVTVFFSIWAEKNLNWSEEKSNELIDSIWKSDPNWTMNDVWRDFMMNARSLEPA</sequence>
<gene>
    <name evidence="2" type="ORF">TOL_3186</name>
</gene>
<dbReference type="SUPFAM" id="SSF52799">
    <property type="entry name" value="(Phosphotyrosine protein) phosphatases II"/>
    <property type="match status" value="1"/>
</dbReference>
<dbReference type="InterPro" id="IPR055214">
    <property type="entry name" value="PTP-NADK"/>
</dbReference>
<dbReference type="EMBL" id="HF680312">
    <property type="protein sequence ID" value="CCU73582.1"/>
    <property type="molecule type" value="Genomic_DNA"/>
</dbReference>
<evidence type="ECO:0000259" key="1">
    <source>
        <dbReference type="Pfam" id="PF22741"/>
    </source>
</evidence>
<dbReference type="HOGENOM" id="CLU_105726_0_0_6"/>
<reference evidence="2 3" key="1">
    <citation type="journal article" date="2013" name="Genome Announc.">
        <title>Genome Sequence of Thalassolituus oleivorans MIL-1 (DSM 14913T).</title>
        <authorList>
            <person name="Golyshin P.N."/>
            <person name="Werner J."/>
            <person name="Chernikova T.N."/>
            <person name="Tran H."/>
            <person name="Ferrer M."/>
            <person name="Yakimov M.M."/>
            <person name="Teeling H."/>
            <person name="Golyshina O.V."/>
        </authorList>
    </citation>
    <scope>NUCLEOTIDE SEQUENCE [LARGE SCALE GENOMIC DNA]</scope>
    <source>
        <strain evidence="2 3">MIL-1</strain>
    </source>
</reference>